<name>A0A1F5NEH2_9BACT</name>
<gene>
    <name evidence="2" type="ORF">A3K06_01135</name>
</gene>
<accession>A0A1F5NEH2</accession>
<dbReference type="EMBL" id="MFEG01000021">
    <property type="protein sequence ID" value="OGE75964.1"/>
    <property type="molecule type" value="Genomic_DNA"/>
</dbReference>
<evidence type="ECO:0000313" key="2">
    <source>
        <dbReference type="EMBL" id="OGE75964.1"/>
    </source>
</evidence>
<evidence type="ECO:0000256" key="1">
    <source>
        <dbReference type="SAM" id="Phobius"/>
    </source>
</evidence>
<comment type="caution">
    <text evidence="2">The sequence shown here is derived from an EMBL/GenBank/DDBJ whole genome shotgun (WGS) entry which is preliminary data.</text>
</comment>
<sequence>MFGALFKAIGSILLLIFITYGFIALYKKTSKITFEKYPKLSKVKGLISGVLILIFLIVFVLVIVFIQEIFSLSLL</sequence>
<feature type="transmembrane region" description="Helical" evidence="1">
    <location>
        <begin position="46"/>
        <end position="66"/>
    </location>
</feature>
<evidence type="ECO:0000313" key="3">
    <source>
        <dbReference type="Proteomes" id="UP000176547"/>
    </source>
</evidence>
<keyword evidence="1" id="KW-0472">Membrane</keyword>
<dbReference type="AlphaFoldDB" id="A0A1F5NEH2"/>
<reference evidence="2 3" key="1">
    <citation type="journal article" date="2016" name="Nat. Commun.">
        <title>Thousands of microbial genomes shed light on interconnected biogeochemical processes in an aquifer system.</title>
        <authorList>
            <person name="Anantharaman K."/>
            <person name="Brown C.T."/>
            <person name="Hug L.A."/>
            <person name="Sharon I."/>
            <person name="Castelle C.J."/>
            <person name="Probst A.J."/>
            <person name="Thomas B.C."/>
            <person name="Singh A."/>
            <person name="Wilkins M.J."/>
            <person name="Karaoz U."/>
            <person name="Brodie E.L."/>
            <person name="Williams K.H."/>
            <person name="Hubbard S.S."/>
            <person name="Banfield J.F."/>
        </authorList>
    </citation>
    <scope>NUCLEOTIDE SEQUENCE [LARGE SCALE GENOMIC DNA]</scope>
</reference>
<organism evidence="2 3">
    <name type="scientific">Candidatus Doudnabacteria bacterium RIFCSPHIGHO2_01_52_17</name>
    <dbReference type="NCBI Taxonomy" id="1817820"/>
    <lineage>
        <taxon>Bacteria</taxon>
        <taxon>Candidatus Doudnaibacteriota</taxon>
    </lineage>
</organism>
<feature type="transmembrane region" description="Helical" evidence="1">
    <location>
        <begin position="6"/>
        <end position="26"/>
    </location>
</feature>
<keyword evidence="1" id="KW-0812">Transmembrane</keyword>
<protein>
    <submittedName>
        <fullName evidence="2">Uncharacterized protein</fullName>
    </submittedName>
</protein>
<dbReference type="Proteomes" id="UP000176547">
    <property type="component" value="Unassembled WGS sequence"/>
</dbReference>
<keyword evidence="1" id="KW-1133">Transmembrane helix</keyword>
<proteinExistence type="predicted"/>